<evidence type="ECO:0000313" key="4">
    <source>
        <dbReference type="Proteomes" id="UP000018936"/>
    </source>
</evidence>
<evidence type="ECO:0000313" key="3">
    <source>
        <dbReference type="EMBL" id="ETE71962.1"/>
    </source>
</evidence>
<comment type="caution">
    <text evidence="3">The sequence shown here is derived from an EMBL/GenBank/DDBJ whole genome shotgun (WGS) entry which is preliminary data.</text>
</comment>
<protein>
    <submittedName>
        <fullName evidence="3">Coiled-coil domain-containing protein 77</fullName>
    </submittedName>
</protein>
<feature type="coiled-coil region" evidence="1">
    <location>
        <begin position="45"/>
        <end position="103"/>
    </location>
</feature>
<feature type="coiled-coil region" evidence="1">
    <location>
        <begin position="342"/>
        <end position="433"/>
    </location>
</feature>
<dbReference type="GO" id="GO:0005813">
    <property type="term" value="C:centrosome"/>
    <property type="evidence" value="ECO:0007669"/>
    <property type="project" value="TreeGrafter"/>
</dbReference>
<feature type="compositionally biased region" description="Polar residues" evidence="2">
    <location>
        <begin position="296"/>
        <end position="307"/>
    </location>
</feature>
<dbReference type="PANTHER" id="PTHR22091">
    <property type="entry name" value="COILED-COIL DOMAIN-CONTAINING PROTEIN 77"/>
    <property type="match status" value="1"/>
</dbReference>
<dbReference type="Proteomes" id="UP000018936">
    <property type="component" value="Unassembled WGS sequence"/>
</dbReference>
<feature type="region of interest" description="Disordered" evidence="2">
    <location>
        <begin position="291"/>
        <end position="311"/>
    </location>
</feature>
<evidence type="ECO:0000256" key="1">
    <source>
        <dbReference type="SAM" id="Coils"/>
    </source>
</evidence>
<dbReference type="PANTHER" id="PTHR22091:SF1">
    <property type="entry name" value="COILED-COIL DOMAIN-CONTAINING PROTEIN 77"/>
    <property type="match status" value="1"/>
</dbReference>
<proteinExistence type="predicted"/>
<gene>
    <name evidence="3" type="primary">ccdc77</name>
    <name evidence="3" type="ORF">L345_02201</name>
</gene>
<keyword evidence="4" id="KW-1185">Reference proteome</keyword>
<dbReference type="EMBL" id="AZIM01000290">
    <property type="protein sequence ID" value="ETE71962.1"/>
    <property type="molecule type" value="Genomic_DNA"/>
</dbReference>
<sequence length="477" mass="56607">MFSRSSTPRAASKGAILPSPHPNDSTPLPSINERLAYLRPSRELLEYYRKKIAEFDEEHEELVKRLETYKASYDEQHKLQWEIRQREEEIAELQKALSDMQVYLFQEREHVLRLYSENDRLKIRELEDRKKIQHLLALLGTDNGEITYFHQEPPNKVESLQAQLQEQTRLSKEQTEALLEDRRIHIEEAQVQHQRDQENIKDITEKYHKAQNLLYESTKDFLQVKFDARANEKSWMAEKDTLLRKMDKCKCAHKPSRIYKDGSPVHYHINQSYESCQSWQVASPVNQDTSLDEWGNSPSQRSFTRRSPPSGKVEVFKKRKPKVVRCVFRTEQSIHKGLKDQLTQEQRLASMYREQCVSLEEELAKNREEGNLGQEMFKQRSEKMGKRLQLMTRRYEALEKRRAMEVEGFKNDIRQFQKKLQDVEKQLFKVVKNVGPDQDLAMLHEVRRGNKRTKKLQGELKTLKSKIYGLENDLRVY</sequence>
<keyword evidence="1" id="KW-0175">Coiled coil</keyword>
<dbReference type="InterPro" id="IPR037696">
    <property type="entry name" value="CCDC77"/>
</dbReference>
<name>V8PDJ0_OPHHA</name>
<reference evidence="3 4" key="1">
    <citation type="journal article" date="2013" name="Proc. Natl. Acad. Sci. U.S.A.">
        <title>The king cobra genome reveals dynamic gene evolution and adaptation in the snake venom system.</title>
        <authorList>
            <person name="Vonk F.J."/>
            <person name="Casewell N.R."/>
            <person name="Henkel C.V."/>
            <person name="Heimberg A.M."/>
            <person name="Jansen H.J."/>
            <person name="McCleary R.J."/>
            <person name="Kerkkamp H.M."/>
            <person name="Vos R.A."/>
            <person name="Guerreiro I."/>
            <person name="Calvete J.J."/>
            <person name="Wuster W."/>
            <person name="Woods A.E."/>
            <person name="Logan J.M."/>
            <person name="Harrison R.A."/>
            <person name="Castoe T.A."/>
            <person name="de Koning A.P."/>
            <person name="Pollock D.D."/>
            <person name="Yandell M."/>
            <person name="Calderon D."/>
            <person name="Renjifo C."/>
            <person name="Currier R.B."/>
            <person name="Salgado D."/>
            <person name="Pla D."/>
            <person name="Sanz L."/>
            <person name="Hyder A.S."/>
            <person name="Ribeiro J.M."/>
            <person name="Arntzen J.W."/>
            <person name="van den Thillart G.E."/>
            <person name="Boetzer M."/>
            <person name="Pirovano W."/>
            <person name="Dirks R.P."/>
            <person name="Spaink H.P."/>
            <person name="Duboule D."/>
            <person name="McGlinn E."/>
            <person name="Kini R.M."/>
            <person name="Richardson M.K."/>
        </authorList>
    </citation>
    <scope>NUCLEOTIDE SEQUENCE</scope>
    <source>
        <tissue evidence="3">Blood</tissue>
    </source>
</reference>
<feature type="coiled-coil region" evidence="1">
    <location>
        <begin position="157"/>
        <end position="213"/>
    </location>
</feature>
<dbReference type="AlphaFoldDB" id="V8PDJ0"/>
<feature type="region of interest" description="Disordered" evidence="2">
    <location>
        <begin position="1"/>
        <end position="30"/>
    </location>
</feature>
<evidence type="ECO:0000256" key="2">
    <source>
        <dbReference type="SAM" id="MobiDB-lite"/>
    </source>
</evidence>
<feature type="non-terminal residue" evidence="3">
    <location>
        <position position="1"/>
    </location>
</feature>
<accession>V8PDJ0</accession>
<dbReference type="OrthoDB" id="191169at2759"/>
<organism evidence="3 4">
    <name type="scientific">Ophiophagus hannah</name>
    <name type="common">King cobra</name>
    <name type="synonym">Naja hannah</name>
    <dbReference type="NCBI Taxonomy" id="8665"/>
    <lineage>
        <taxon>Eukaryota</taxon>
        <taxon>Metazoa</taxon>
        <taxon>Chordata</taxon>
        <taxon>Craniata</taxon>
        <taxon>Vertebrata</taxon>
        <taxon>Euteleostomi</taxon>
        <taxon>Lepidosauria</taxon>
        <taxon>Squamata</taxon>
        <taxon>Bifurcata</taxon>
        <taxon>Unidentata</taxon>
        <taxon>Episquamata</taxon>
        <taxon>Toxicofera</taxon>
        <taxon>Serpentes</taxon>
        <taxon>Colubroidea</taxon>
        <taxon>Elapidae</taxon>
        <taxon>Elapinae</taxon>
        <taxon>Ophiophagus</taxon>
    </lineage>
</organism>